<feature type="region of interest" description="Disordered" evidence="1">
    <location>
        <begin position="337"/>
        <end position="369"/>
    </location>
</feature>
<dbReference type="Proteomes" id="UP001362999">
    <property type="component" value="Unassembled WGS sequence"/>
</dbReference>
<evidence type="ECO:0000313" key="4">
    <source>
        <dbReference type="Proteomes" id="UP001362999"/>
    </source>
</evidence>
<keyword evidence="4" id="KW-1185">Reference proteome</keyword>
<gene>
    <name evidence="3" type="ORF">R3P38DRAFT_3307695</name>
</gene>
<accession>A0AAW0D129</accession>
<protein>
    <submittedName>
        <fullName evidence="3">Gpr1 family protein</fullName>
    </submittedName>
</protein>
<keyword evidence="2" id="KW-0472">Membrane</keyword>
<evidence type="ECO:0000256" key="2">
    <source>
        <dbReference type="SAM" id="Phobius"/>
    </source>
</evidence>
<sequence>MAESVTIIIDDTALLNQPPEQANLGDTGGWTNTESAALDHGFPSNYNDTNFIPDFTPFGRGAWVFEFDVRFEFEYTGKSAALYGITPPSEFNQTIGLASPAFDGSNITDFKAYSHYAFDVPVRGGMFYTTGTLSTPTSIQIGMTGARGLTVDYAVVTVGEATNLEGQTIIVDDTSTEITWDGSWTQKNNYTIPVPCTLPFKPGTDAFDFFDFTANMAPHGNTSHASSSVGDSFAFRFAGTSILVSGVTPGDDTGSDWALQMEFTVDGNKQPADFHRDPNYITKPHFVYFSAAKLNPGNHTLVGRIVSLAGSPTPAAQIDYLTYKPSFAFLRDKPTFPSDADTASSRGSSSTASVSPSAMPTITKSHSSNPGAIAGGVVGGLLAVLAMLAALWLICRKRRQSIRRKHNLTTEPFIAPLSTAQHGSPIKDLLQNHPPASREPTFQPLRGQQTQNQDELHLQQSTSGDAVGETPETLETRMRELQTQMGVLTREMQTHIAPPSYRD</sequence>
<evidence type="ECO:0000313" key="3">
    <source>
        <dbReference type="EMBL" id="KAK7046232.1"/>
    </source>
</evidence>
<comment type="caution">
    <text evidence="3">The sequence shown here is derived from an EMBL/GenBank/DDBJ whole genome shotgun (WGS) entry which is preliminary data.</text>
</comment>
<proteinExistence type="predicted"/>
<feature type="compositionally biased region" description="Polar residues" evidence="1">
    <location>
        <begin position="360"/>
        <end position="369"/>
    </location>
</feature>
<dbReference type="Gene3D" id="2.60.120.260">
    <property type="entry name" value="Galactose-binding domain-like"/>
    <property type="match status" value="1"/>
</dbReference>
<feature type="region of interest" description="Disordered" evidence="1">
    <location>
        <begin position="415"/>
        <end position="470"/>
    </location>
</feature>
<evidence type="ECO:0000256" key="1">
    <source>
        <dbReference type="SAM" id="MobiDB-lite"/>
    </source>
</evidence>
<keyword evidence="2" id="KW-0812">Transmembrane</keyword>
<feature type="transmembrane region" description="Helical" evidence="2">
    <location>
        <begin position="372"/>
        <end position="395"/>
    </location>
</feature>
<reference evidence="3 4" key="1">
    <citation type="journal article" date="2024" name="J Genomics">
        <title>Draft genome sequencing and assembly of Favolaschia claudopus CIRM-BRFM 2984 isolated from oak limbs.</title>
        <authorList>
            <person name="Navarro D."/>
            <person name="Drula E."/>
            <person name="Chaduli D."/>
            <person name="Cazenave R."/>
            <person name="Ahrendt S."/>
            <person name="Wang J."/>
            <person name="Lipzen A."/>
            <person name="Daum C."/>
            <person name="Barry K."/>
            <person name="Grigoriev I.V."/>
            <person name="Favel A."/>
            <person name="Rosso M.N."/>
            <person name="Martin F."/>
        </authorList>
    </citation>
    <scope>NUCLEOTIDE SEQUENCE [LARGE SCALE GENOMIC DNA]</scope>
    <source>
        <strain evidence="3 4">CIRM-BRFM 2984</strain>
    </source>
</reference>
<feature type="compositionally biased region" description="Polar residues" evidence="1">
    <location>
        <begin position="446"/>
        <end position="464"/>
    </location>
</feature>
<dbReference type="AlphaFoldDB" id="A0AAW0D129"/>
<organism evidence="3 4">
    <name type="scientific">Favolaschia claudopus</name>
    <dbReference type="NCBI Taxonomy" id="2862362"/>
    <lineage>
        <taxon>Eukaryota</taxon>
        <taxon>Fungi</taxon>
        <taxon>Dikarya</taxon>
        <taxon>Basidiomycota</taxon>
        <taxon>Agaricomycotina</taxon>
        <taxon>Agaricomycetes</taxon>
        <taxon>Agaricomycetidae</taxon>
        <taxon>Agaricales</taxon>
        <taxon>Marasmiineae</taxon>
        <taxon>Mycenaceae</taxon>
        <taxon>Favolaschia</taxon>
    </lineage>
</organism>
<name>A0AAW0D129_9AGAR</name>
<keyword evidence="2" id="KW-1133">Transmembrane helix</keyword>
<feature type="compositionally biased region" description="Low complexity" evidence="1">
    <location>
        <begin position="338"/>
        <end position="358"/>
    </location>
</feature>
<dbReference type="EMBL" id="JAWWNJ010000010">
    <property type="protein sequence ID" value="KAK7046232.1"/>
    <property type="molecule type" value="Genomic_DNA"/>
</dbReference>